<dbReference type="AlphaFoldDB" id="A0A9W6G4P5"/>
<accession>A0A9W6G4P5</accession>
<evidence type="ECO:0000313" key="7">
    <source>
        <dbReference type="Proteomes" id="UP001144313"/>
    </source>
</evidence>
<evidence type="ECO:0000259" key="5">
    <source>
        <dbReference type="PROSITE" id="PS50937"/>
    </source>
</evidence>
<dbReference type="SMART" id="SM00422">
    <property type="entry name" value="HTH_MERR"/>
    <property type="match status" value="1"/>
</dbReference>
<keyword evidence="1" id="KW-0678">Repressor</keyword>
<dbReference type="PANTHER" id="PTHR30204:SF69">
    <property type="entry name" value="MERR-FAMILY TRANSCRIPTIONAL REGULATOR"/>
    <property type="match status" value="1"/>
</dbReference>
<name>A0A9W6G4P5_9ACTN</name>
<keyword evidence="7" id="KW-1185">Reference proteome</keyword>
<dbReference type="InterPro" id="IPR047057">
    <property type="entry name" value="MerR_fam"/>
</dbReference>
<sequence length="118" mass="13191">MRIGELAEATGATVRAIRYYEEQGLLRPERTASGQRVYTPDAVDQVRWIRTLLGNGFPSRAIAKLRRCTSAEEVTPEQRAVVYEEYARIEAEYRAAAATKERFESVLAFIGEGPGRPG</sequence>
<evidence type="ECO:0000256" key="4">
    <source>
        <dbReference type="ARBA" id="ARBA00023163"/>
    </source>
</evidence>
<proteinExistence type="predicted"/>
<gene>
    <name evidence="6" type="ORF">GALLR39Z86_01270</name>
</gene>
<dbReference type="SUPFAM" id="SSF46955">
    <property type="entry name" value="Putative DNA-binding domain"/>
    <property type="match status" value="1"/>
</dbReference>
<dbReference type="Proteomes" id="UP001144313">
    <property type="component" value="Unassembled WGS sequence"/>
</dbReference>
<dbReference type="PANTHER" id="PTHR30204">
    <property type="entry name" value="REDOX-CYCLING DRUG-SENSING TRANSCRIPTIONAL ACTIVATOR SOXR"/>
    <property type="match status" value="1"/>
</dbReference>
<comment type="caution">
    <text evidence="6">The sequence shown here is derived from an EMBL/GenBank/DDBJ whole genome shotgun (WGS) entry which is preliminary data.</text>
</comment>
<keyword evidence="2" id="KW-0805">Transcription regulation</keyword>
<dbReference type="GO" id="GO:0003700">
    <property type="term" value="F:DNA-binding transcription factor activity"/>
    <property type="evidence" value="ECO:0007669"/>
    <property type="project" value="InterPro"/>
</dbReference>
<evidence type="ECO:0000256" key="2">
    <source>
        <dbReference type="ARBA" id="ARBA00023015"/>
    </source>
</evidence>
<dbReference type="PRINTS" id="PR00040">
    <property type="entry name" value="HTHMERR"/>
</dbReference>
<keyword evidence="4" id="KW-0804">Transcription</keyword>
<evidence type="ECO:0000256" key="3">
    <source>
        <dbReference type="ARBA" id="ARBA00023125"/>
    </source>
</evidence>
<evidence type="ECO:0000313" key="6">
    <source>
        <dbReference type="EMBL" id="GLI40277.1"/>
    </source>
</evidence>
<feature type="domain" description="HTH merR-type" evidence="5">
    <location>
        <begin position="1"/>
        <end position="68"/>
    </location>
</feature>
<dbReference type="InterPro" id="IPR009061">
    <property type="entry name" value="DNA-bd_dom_put_sf"/>
</dbReference>
<organism evidence="6 7">
    <name type="scientific">Glycomyces algeriensis</name>
    <dbReference type="NCBI Taxonomy" id="256037"/>
    <lineage>
        <taxon>Bacteria</taxon>
        <taxon>Bacillati</taxon>
        <taxon>Actinomycetota</taxon>
        <taxon>Actinomycetes</taxon>
        <taxon>Glycomycetales</taxon>
        <taxon>Glycomycetaceae</taxon>
        <taxon>Glycomyces</taxon>
    </lineage>
</organism>
<dbReference type="Pfam" id="PF13411">
    <property type="entry name" value="MerR_1"/>
    <property type="match status" value="1"/>
</dbReference>
<dbReference type="Gene3D" id="1.10.1660.10">
    <property type="match status" value="1"/>
</dbReference>
<reference evidence="6" key="1">
    <citation type="submission" date="2022-12" db="EMBL/GenBank/DDBJ databases">
        <title>Reference genome sequencing for broad-spectrum identification of bacterial and archaeal isolates by mass spectrometry.</title>
        <authorList>
            <person name="Sekiguchi Y."/>
            <person name="Tourlousse D.M."/>
        </authorList>
    </citation>
    <scope>NUCLEOTIDE SEQUENCE</scope>
    <source>
        <strain evidence="6">LLR39Z86</strain>
    </source>
</reference>
<dbReference type="InterPro" id="IPR000551">
    <property type="entry name" value="MerR-type_HTH_dom"/>
</dbReference>
<dbReference type="EMBL" id="BSDT01000001">
    <property type="protein sequence ID" value="GLI40277.1"/>
    <property type="molecule type" value="Genomic_DNA"/>
</dbReference>
<keyword evidence="3" id="KW-0238">DNA-binding</keyword>
<dbReference type="GO" id="GO:0003677">
    <property type="term" value="F:DNA binding"/>
    <property type="evidence" value="ECO:0007669"/>
    <property type="project" value="UniProtKB-KW"/>
</dbReference>
<protein>
    <submittedName>
        <fullName evidence="6">MerR family transcriptional regulator</fullName>
    </submittedName>
</protein>
<evidence type="ECO:0000256" key="1">
    <source>
        <dbReference type="ARBA" id="ARBA00022491"/>
    </source>
</evidence>
<dbReference type="PROSITE" id="PS50937">
    <property type="entry name" value="HTH_MERR_2"/>
    <property type="match status" value="1"/>
</dbReference>